<comment type="caution">
    <text evidence="9">The sequence shown here is derived from an EMBL/GenBank/DDBJ whole genome shotgun (WGS) entry which is preliminary data.</text>
</comment>
<evidence type="ECO:0000256" key="2">
    <source>
        <dbReference type="ARBA" id="ARBA00022598"/>
    </source>
</evidence>
<dbReference type="EMBL" id="SOKU01000219">
    <property type="protein sequence ID" value="TES85408.1"/>
    <property type="molecule type" value="Genomic_DNA"/>
</dbReference>
<dbReference type="InterPro" id="IPR010075">
    <property type="entry name" value="PRibForGlyAmidine_synth_PurQ"/>
</dbReference>
<sequence>MRFGVVVFPGSNCDDDCYYVVRDVVGEEVDFIWHKERRVEGFDCLILPGGFSYGDYLRTGAIARFSPVMKAIGSFARRGGLVIGICNGFQILLESNLLPGAMMKNRSLRFICKFANIRVENNLTPFTSLCQIGQVLKIPIAHIDGRYYADDEIMRGLKENNQIIFRYCSEDGELSQESNPNGSKDFIAGISNRSGNVLGLMPHPERASESILSSEDGRVVFESVVSTVKRSPRRSLRNDCPPSEEIC</sequence>
<dbReference type="GO" id="GO:0005524">
    <property type="term" value="F:ATP binding"/>
    <property type="evidence" value="ECO:0007669"/>
    <property type="project" value="UniProtKB-KW"/>
</dbReference>
<evidence type="ECO:0000256" key="8">
    <source>
        <dbReference type="HAMAP-Rule" id="MF_00421"/>
    </source>
</evidence>
<dbReference type="GO" id="GO:0006189">
    <property type="term" value="P:'de novo' IMP biosynthetic process"/>
    <property type="evidence" value="ECO:0007669"/>
    <property type="project" value="UniProtKB-UniRule"/>
</dbReference>
<dbReference type="HAMAP" id="MF_00421">
    <property type="entry name" value="PurQ"/>
    <property type="match status" value="1"/>
</dbReference>
<evidence type="ECO:0000256" key="7">
    <source>
        <dbReference type="ARBA" id="ARBA00022962"/>
    </source>
</evidence>
<dbReference type="GO" id="GO:0004359">
    <property type="term" value="F:glutaminase activity"/>
    <property type="evidence" value="ECO:0007669"/>
    <property type="project" value="UniProtKB-EC"/>
</dbReference>
<evidence type="ECO:0000256" key="1">
    <source>
        <dbReference type="ARBA" id="ARBA00022490"/>
    </source>
</evidence>
<name>A0A523QII4_UNCAE</name>
<comment type="subunit">
    <text evidence="8">Part of the FGAM synthase complex composed of 1 PurL, 1 PurQ and 2 PurS subunits.</text>
</comment>
<dbReference type="PIRSF" id="PIRSF001586">
    <property type="entry name" value="FGAM_synth_I"/>
    <property type="match status" value="1"/>
</dbReference>
<comment type="function">
    <text evidence="8">Part of the phosphoribosylformylglycinamidine synthase complex involved in the purines biosynthetic pathway. Catalyzes the ATP-dependent conversion of formylglycinamide ribonucleotide (FGAR) and glutamine to yield formylglycinamidine ribonucleotide (FGAM) and glutamate. The FGAM synthase complex is composed of three subunits. PurQ produces an ammonia molecule by converting glutamine to glutamate. PurL transfers the ammonia molecule to FGAR to form FGAM in an ATP-dependent manner. PurS interacts with PurQ and PurL and is thought to assist in the transfer of the ammonia molecule from PurQ to PurL.</text>
</comment>
<dbReference type="Pfam" id="PF13507">
    <property type="entry name" value="GATase_5"/>
    <property type="match status" value="1"/>
</dbReference>
<dbReference type="PANTHER" id="PTHR47552:SF1">
    <property type="entry name" value="PHOSPHORIBOSYLFORMYLGLYCINAMIDINE SYNTHASE SUBUNIT PURQ"/>
    <property type="match status" value="1"/>
</dbReference>
<dbReference type="SUPFAM" id="SSF52317">
    <property type="entry name" value="Class I glutamine amidotransferase-like"/>
    <property type="match status" value="1"/>
</dbReference>
<dbReference type="UniPathway" id="UPA00074">
    <property type="reaction ID" value="UER00128"/>
</dbReference>
<keyword evidence="6 8" id="KW-0067">ATP-binding</keyword>
<reference evidence="9 10" key="1">
    <citation type="submission" date="2019-03" db="EMBL/GenBank/DDBJ databases">
        <title>Metabolic potential of uncultured bacteria and archaea associated with petroleum seepage in deep-sea sediments.</title>
        <authorList>
            <person name="Dong X."/>
            <person name="Hubert C."/>
        </authorList>
    </citation>
    <scope>NUCLEOTIDE SEQUENCE [LARGE SCALE GENOMIC DNA]</scope>
    <source>
        <strain evidence="9">E44_bin92</strain>
    </source>
</reference>
<dbReference type="GO" id="GO:0004642">
    <property type="term" value="F:phosphoribosylformylglycinamidine synthase activity"/>
    <property type="evidence" value="ECO:0007669"/>
    <property type="project" value="UniProtKB-UniRule"/>
</dbReference>
<accession>A0A523QII4</accession>
<comment type="pathway">
    <text evidence="8">Purine metabolism; IMP biosynthesis via de novo pathway; 5-amino-1-(5-phospho-D-ribosyl)imidazole from N(2)-formyl-N(1)-(5-phospho-D-ribosyl)glycinamide: step 1/2.</text>
</comment>
<comment type="catalytic activity">
    <reaction evidence="8">
        <text>L-glutamine + H2O = L-glutamate + NH4(+)</text>
        <dbReference type="Rhea" id="RHEA:15889"/>
        <dbReference type="ChEBI" id="CHEBI:15377"/>
        <dbReference type="ChEBI" id="CHEBI:28938"/>
        <dbReference type="ChEBI" id="CHEBI:29985"/>
        <dbReference type="ChEBI" id="CHEBI:58359"/>
        <dbReference type="EC" id="3.5.1.2"/>
    </reaction>
</comment>
<keyword evidence="4 8" id="KW-0658">Purine biosynthesis</keyword>
<evidence type="ECO:0000256" key="4">
    <source>
        <dbReference type="ARBA" id="ARBA00022755"/>
    </source>
</evidence>
<evidence type="ECO:0000256" key="3">
    <source>
        <dbReference type="ARBA" id="ARBA00022741"/>
    </source>
</evidence>
<dbReference type="Proteomes" id="UP000320781">
    <property type="component" value="Unassembled WGS sequence"/>
</dbReference>
<dbReference type="EC" id="3.5.1.2" evidence="8"/>
<feature type="active site" description="Nucleophile" evidence="8">
    <location>
        <position position="86"/>
    </location>
</feature>
<dbReference type="GO" id="GO:0005737">
    <property type="term" value="C:cytoplasm"/>
    <property type="evidence" value="ECO:0007669"/>
    <property type="project" value="UniProtKB-SubCell"/>
</dbReference>
<feature type="active site" evidence="8">
    <location>
        <position position="205"/>
    </location>
</feature>
<keyword evidence="2 8" id="KW-0436">Ligase</keyword>
<dbReference type="AlphaFoldDB" id="A0A523QII4"/>
<dbReference type="CDD" id="cd01740">
    <property type="entry name" value="GATase1_FGAR_AT"/>
    <property type="match status" value="1"/>
</dbReference>
<dbReference type="Gene3D" id="3.40.50.880">
    <property type="match status" value="1"/>
</dbReference>
<evidence type="ECO:0000256" key="5">
    <source>
        <dbReference type="ARBA" id="ARBA00022801"/>
    </source>
</evidence>
<dbReference type="PROSITE" id="PS51273">
    <property type="entry name" value="GATASE_TYPE_1"/>
    <property type="match status" value="1"/>
</dbReference>
<proteinExistence type="inferred from homology"/>
<keyword evidence="5 8" id="KW-0378">Hydrolase</keyword>
<dbReference type="SMART" id="SM01211">
    <property type="entry name" value="GATase_5"/>
    <property type="match status" value="1"/>
</dbReference>
<evidence type="ECO:0000313" key="10">
    <source>
        <dbReference type="Proteomes" id="UP000320781"/>
    </source>
</evidence>
<evidence type="ECO:0000313" key="9">
    <source>
        <dbReference type="EMBL" id="TES85408.1"/>
    </source>
</evidence>
<organism evidence="9 10">
    <name type="scientific">Aerophobetes bacterium</name>
    <dbReference type="NCBI Taxonomy" id="2030807"/>
    <lineage>
        <taxon>Bacteria</taxon>
        <taxon>Candidatus Aerophobota</taxon>
    </lineage>
</organism>
<evidence type="ECO:0000256" key="6">
    <source>
        <dbReference type="ARBA" id="ARBA00022840"/>
    </source>
</evidence>
<keyword evidence="1 8" id="KW-0963">Cytoplasm</keyword>
<dbReference type="EC" id="6.3.5.3" evidence="8"/>
<dbReference type="NCBIfam" id="NF002957">
    <property type="entry name" value="PRK03619.1"/>
    <property type="match status" value="1"/>
</dbReference>
<feature type="active site" evidence="8">
    <location>
        <position position="203"/>
    </location>
</feature>
<dbReference type="PANTHER" id="PTHR47552">
    <property type="entry name" value="PHOSPHORIBOSYLFORMYLGLYCINAMIDINE SYNTHASE SUBUNIT PURQ"/>
    <property type="match status" value="1"/>
</dbReference>
<keyword evidence="3 8" id="KW-0547">Nucleotide-binding</keyword>
<gene>
    <name evidence="8 9" type="primary">purQ</name>
    <name evidence="9" type="ORF">E3J95_04460</name>
</gene>
<comment type="catalytic activity">
    <reaction evidence="8">
        <text>N(2)-formyl-N(1)-(5-phospho-beta-D-ribosyl)glycinamide + L-glutamine + ATP + H2O = 2-formamido-N(1)-(5-O-phospho-beta-D-ribosyl)acetamidine + L-glutamate + ADP + phosphate + H(+)</text>
        <dbReference type="Rhea" id="RHEA:17129"/>
        <dbReference type="ChEBI" id="CHEBI:15377"/>
        <dbReference type="ChEBI" id="CHEBI:15378"/>
        <dbReference type="ChEBI" id="CHEBI:29985"/>
        <dbReference type="ChEBI" id="CHEBI:30616"/>
        <dbReference type="ChEBI" id="CHEBI:43474"/>
        <dbReference type="ChEBI" id="CHEBI:58359"/>
        <dbReference type="ChEBI" id="CHEBI:147286"/>
        <dbReference type="ChEBI" id="CHEBI:147287"/>
        <dbReference type="ChEBI" id="CHEBI:456216"/>
        <dbReference type="EC" id="6.3.5.3"/>
    </reaction>
</comment>
<dbReference type="NCBIfam" id="TIGR01737">
    <property type="entry name" value="FGAM_synth_I"/>
    <property type="match status" value="1"/>
</dbReference>
<keyword evidence="7 8" id="KW-0315">Glutamine amidotransferase</keyword>
<dbReference type="InterPro" id="IPR029062">
    <property type="entry name" value="Class_I_gatase-like"/>
</dbReference>
<comment type="subcellular location">
    <subcellularLocation>
        <location evidence="8">Cytoplasm</location>
    </subcellularLocation>
</comment>
<protein>
    <recommendedName>
        <fullName evidence="8">Phosphoribosylformylglycinamidine synthase subunit PurQ</fullName>
        <shortName evidence="8">FGAM synthase</shortName>
        <ecNumber evidence="8">6.3.5.3</ecNumber>
    </recommendedName>
    <alternativeName>
        <fullName evidence="8">Formylglycinamide ribonucleotide amidotransferase subunit I</fullName>
        <shortName evidence="8">FGAR amidotransferase I</shortName>
        <shortName evidence="8">FGAR-AT I</shortName>
    </alternativeName>
    <alternativeName>
        <fullName evidence="8">Glutaminase PurQ</fullName>
        <ecNumber evidence="8">3.5.1.2</ecNumber>
    </alternativeName>
    <alternativeName>
        <fullName evidence="8">Phosphoribosylformylglycinamidine synthase subunit I</fullName>
    </alternativeName>
</protein>